<proteinExistence type="predicted"/>
<evidence type="ECO:0000256" key="2">
    <source>
        <dbReference type="ARBA" id="ARBA00022827"/>
    </source>
</evidence>
<evidence type="ECO:0000313" key="5">
    <source>
        <dbReference type="Proteomes" id="UP000054988"/>
    </source>
</evidence>
<gene>
    <name evidence="4" type="ORF">WG66_12647</name>
</gene>
<keyword evidence="2" id="KW-0274">FAD</keyword>
<evidence type="ECO:0008006" key="6">
    <source>
        <dbReference type="Google" id="ProtNLM"/>
    </source>
</evidence>
<dbReference type="GO" id="GO:0005737">
    <property type="term" value="C:cytoplasm"/>
    <property type="evidence" value="ECO:0007669"/>
    <property type="project" value="TreeGrafter"/>
</dbReference>
<accession>A0A0W0FF03</accession>
<protein>
    <recommendedName>
        <fullName evidence="6">FAD/NAD(P)-binding domain-containing protein</fullName>
    </recommendedName>
</protein>
<evidence type="ECO:0000256" key="1">
    <source>
        <dbReference type="ARBA" id="ARBA00022630"/>
    </source>
</evidence>
<evidence type="ECO:0000313" key="4">
    <source>
        <dbReference type="EMBL" id="KTB34754.1"/>
    </source>
</evidence>
<sequence>MLIYIYAINGRDSATGTCGPDTLTSRGFVKVKPTLQLPQHPNIFAAGDIIDWNEQKQAAKIKAHVSVVLKNITSYLSGKTITNKYKGSTELIIITNGKASELDSRFDATTDASLQNGGLMYVDALWGLTFGPWVSTQSEDLDGFNASFTAGIFKAASSLHHPCIINYGLYKLMYTVA</sequence>
<keyword evidence="3" id="KW-0560">Oxidoreductase</keyword>
<evidence type="ECO:0000256" key="3">
    <source>
        <dbReference type="ARBA" id="ARBA00023002"/>
    </source>
</evidence>
<dbReference type="EMBL" id="LATX01002039">
    <property type="protein sequence ID" value="KTB34754.1"/>
    <property type="molecule type" value="Genomic_DNA"/>
</dbReference>
<dbReference type="Proteomes" id="UP000054988">
    <property type="component" value="Unassembled WGS sequence"/>
</dbReference>
<dbReference type="PANTHER" id="PTHR43735">
    <property type="entry name" value="APOPTOSIS-INDUCING FACTOR 1"/>
    <property type="match status" value="1"/>
</dbReference>
<dbReference type="PANTHER" id="PTHR43735:SF3">
    <property type="entry name" value="FERROPTOSIS SUPPRESSOR PROTEIN 1"/>
    <property type="match status" value="1"/>
</dbReference>
<dbReference type="AlphaFoldDB" id="A0A0W0FF03"/>
<keyword evidence="1" id="KW-0285">Flavoprotein</keyword>
<dbReference type="GO" id="GO:0050660">
    <property type="term" value="F:flavin adenine dinucleotide binding"/>
    <property type="evidence" value="ECO:0007669"/>
    <property type="project" value="TreeGrafter"/>
</dbReference>
<dbReference type="Gene3D" id="3.50.50.100">
    <property type="match status" value="1"/>
</dbReference>
<organism evidence="4 5">
    <name type="scientific">Moniliophthora roreri</name>
    <name type="common">Frosty pod rot fungus</name>
    <name type="synonym">Monilia roreri</name>
    <dbReference type="NCBI Taxonomy" id="221103"/>
    <lineage>
        <taxon>Eukaryota</taxon>
        <taxon>Fungi</taxon>
        <taxon>Dikarya</taxon>
        <taxon>Basidiomycota</taxon>
        <taxon>Agaricomycotina</taxon>
        <taxon>Agaricomycetes</taxon>
        <taxon>Agaricomycetidae</taxon>
        <taxon>Agaricales</taxon>
        <taxon>Marasmiineae</taxon>
        <taxon>Marasmiaceae</taxon>
        <taxon>Moniliophthora</taxon>
    </lineage>
</organism>
<dbReference type="InterPro" id="IPR036188">
    <property type="entry name" value="FAD/NAD-bd_sf"/>
</dbReference>
<reference evidence="4 5" key="1">
    <citation type="submission" date="2015-12" db="EMBL/GenBank/DDBJ databases">
        <title>Draft genome sequence of Moniliophthora roreri, the causal agent of frosty pod rot of cacao.</title>
        <authorList>
            <person name="Aime M.C."/>
            <person name="Diaz-Valderrama J.R."/>
            <person name="Kijpornyongpan T."/>
            <person name="Phillips-Mora W."/>
        </authorList>
    </citation>
    <scope>NUCLEOTIDE SEQUENCE [LARGE SCALE GENOMIC DNA]</scope>
    <source>
        <strain evidence="4 5">MCA 2952</strain>
    </source>
</reference>
<name>A0A0W0FF03_MONRR</name>
<dbReference type="GO" id="GO:0004174">
    <property type="term" value="F:electron-transferring-flavoprotein dehydrogenase activity"/>
    <property type="evidence" value="ECO:0007669"/>
    <property type="project" value="TreeGrafter"/>
</dbReference>
<comment type="caution">
    <text evidence="4">The sequence shown here is derived from an EMBL/GenBank/DDBJ whole genome shotgun (WGS) entry which is preliminary data.</text>
</comment>
<dbReference type="SUPFAM" id="SSF51905">
    <property type="entry name" value="FAD/NAD(P)-binding domain"/>
    <property type="match status" value="1"/>
</dbReference>